<dbReference type="SMART" id="SM00710">
    <property type="entry name" value="PbH1"/>
    <property type="match status" value="6"/>
</dbReference>
<evidence type="ECO:0000256" key="2">
    <source>
        <dbReference type="SAM" id="Phobius"/>
    </source>
</evidence>
<dbReference type="InterPro" id="IPR006626">
    <property type="entry name" value="PbH1"/>
</dbReference>
<reference evidence="4" key="1">
    <citation type="submission" date="2020-10" db="EMBL/GenBank/DDBJ databases">
        <title>Ca. Dormibacterota MAGs.</title>
        <authorList>
            <person name="Montgomery K."/>
        </authorList>
    </citation>
    <scope>NUCLEOTIDE SEQUENCE [LARGE SCALE GENOMIC DNA]</scope>
    <source>
        <strain evidence="4">SC8812_S17_10</strain>
    </source>
</reference>
<sequence length="621" mass="60382">MSEVRRRLPLGRALRTCAALAAAIPFASLPITVLAAPIYTVDSNLDFPKLINSGPACKSTAPNNPCTLRAAIETANGGGSGATIDVPASLGTITLDPSNDVIQMQVGMTVRSTGAGSAKIDGAGAIPQLANASTTPVTLSGLTLQNGSGGNLINSGRQLTLNGVTVTGNRLNYAVSSVGVLISNGSTVTGNLDGGMLVAGATTLNSTSVTHNLNHRGIFSADAPLTLNGGSVSDNVESNGGGGGVASMNQLTATGTTFARNSSSLVGGGILVIGPATLTTAKIVDNTAVDGGGGVVIDGTSAPASATIAASTLSGNSSLGDGAGIGVVSGTLTLTGSTLNGNSTDQGGGGGIAAIGSTVSLVNDTLTGNTAPRFSGGGILQEGLGGAPTRGLTRPRTNPAALVASELQSVRAQLARHNLPTAAVPQALQPAAVAPKARPDDVAIASVTLSGNSAASGGGIANGPGLAFTVHGSIVAGNPATAGPGQCLGSFTSAGYNIQSSADCAFSSAGDKQDTNPQLLPLAANGGPTNTMALNGGSPAIDAGDPACPPPATDQRGVNRPQGAHCDIGAFEAVGTATVSLPAPPVTGHPQDSQADWVRVTAMAGILAVMVLISVAVAVRS</sequence>
<keyword evidence="2" id="KW-1133">Transmembrane helix</keyword>
<name>A0A934K8U3_9BACT</name>
<dbReference type="RefSeq" id="WP_338200349.1">
    <property type="nucleotide sequence ID" value="NZ_JAEKNR010000082.1"/>
</dbReference>
<feature type="chain" id="PRO_5044779330" description="CSLREA domain-containing protein" evidence="3">
    <location>
        <begin position="36"/>
        <end position="621"/>
    </location>
</feature>
<accession>A0A934K8U3</accession>
<evidence type="ECO:0000256" key="1">
    <source>
        <dbReference type="SAM" id="MobiDB-lite"/>
    </source>
</evidence>
<keyword evidence="5" id="KW-1185">Reference proteome</keyword>
<dbReference type="Proteomes" id="UP000612893">
    <property type="component" value="Unassembled WGS sequence"/>
</dbReference>
<dbReference type="AlphaFoldDB" id="A0A934K8U3"/>
<feature type="signal peptide" evidence="3">
    <location>
        <begin position="1"/>
        <end position="35"/>
    </location>
</feature>
<dbReference type="InterPro" id="IPR011050">
    <property type="entry name" value="Pectin_lyase_fold/virulence"/>
</dbReference>
<feature type="transmembrane region" description="Helical" evidence="2">
    <location>
        <begin position="597"/>
        <end position="619"/>
    </location>
</feature>
<gene>
    <name evidence="4" type="ORF">JF922_07035</name>
</gene>
<keyword evidence="2" id="KW-0472">Membrane</keyword>
<evidence type="ECO:0000313" key="4">
    <source>
        <dbReference type="EMBL" id="MBJ7597825.1"/>
    </source>
</evidence>
<dbReference type="NCBIfam" id="NF041518">
    <property type="entry name" value="choice_anch_Q"/>
    <property type="match status" value="1"/>
</dbReference>
<keyword evidence="2" id="KW-0812">Transmembrane</keyword>
<keyword evidence="3" id="KW-0732">Signal</keyword>
<evidence type="ECO:0000313" key="5">
    <source>
        <dbReference type="Proteomes" id="UP000612893"/>
    </source>
</evidence>
<dbReference type="EMBL" id="JAEKNR010000082">
    <property type="protein sequence ID" value="MBJ7597825.1"/>
    <property type="molecule type" value="Genomic_DNA"/>
</dbReference>
<dbReference type="SUPFAM" id="SSF51126">
    <property type="entry name" value="Pectin lyase-like"/>
    <property type="match status" value="1"/>
</dbReference>
<organism evidence="4 5">
    <name type="scientific">Candidatus Nephthysia bennettiae</name>
    <dbReference type="NCBI Taxonomy" id="3127016"/>
    <lineage>
        <taxon>Bacteria</taxon>
        <taxon>Bacillati</taxon>
        <taxon>Candidatus Dormiibacterota</taxon>
        <taxon>Candidatus Dormibacteria</taxon>
        <taxon>Candidatus Dormibacterales</taxon>
        <taxon>Candidatus Dormibacteraceae</taxon>
        <taxon>Candidatus Nephthysia</taxon>
    </lineage>
</organism>
<protein>
    <recommendedName>
        <fullName evidence="6">CSLREA domain-containing protein</fullName>
    </recommendedName>
</protein>
<evidence type="ECO:0008006" key="6">
    <source>
        <dbReference type="Google" id="ProtNLM"/>
    </source>
</evidence>
<feature type="region of interest" description="Disordered" evidence="1">
    <location>
        <begin position="373"/>
        <end position="395"/>
    </location>
</feature>
<proteinExistence type="predicted"/>
<feature type="compositionally biased region" description="Gly residues" evidence="1">
    <location>
        <begin position="375"/>
        <end position="388"/>
    </location>
</feature>
<dbReference type="InterPro" id="IPR059226">
    <property type="entry name" value="Choice_anch_Q_dom"/>
</dbReference>
<comment type="caution">
    <text evidence="4">The sequence shown here is derived from an EMBL/GenBank/DDBJ whole genome shotgun (WGS) entry which is preliminary data.</text>
</comment>
<evidence type="ECO:0000256" key="3">
    <source>
        <dbReference type="SAM" id="SignalP"/>
    </source>
</evidence>